<evidence type="ECO:0000313" key="3">
    <source>
        <dbReference type="Proteomes" id="UP000322234"/>
    </source>
</evidence>
<organism evidence="2 3">
    <name type="scientific">Bos mutus</name>
    <name type="common">wild yak</name>
    <dbReference type="NCBI Taxonomy" id="72004"/>
    <lineage>
        <taxon>Eukaryota</taxon>
        <taxon>Metazoa</taxon>
        <taxon>Chordata</taxon>
        <taxon>Craniata</taxon>
        <taxon>Vertebrata</taxon>
        <taxon>Euteleostomi</taxon>
        <taxon>Mammalia</taxon>
        <taxon>Eutheria</taxon>
        <taxon>Laurasiatheria</taxon>
        <taxon>Artiodactyla</taxon>
        <taxon>Ruminantia</taxon>
        <taxon>Pecora</taxon>
        <taxon>Bovidae</taxon>
        <taxon>Bovinae</taxon>
        <taxon>Bos</taxon>
    </lineage>
</organism>
<name>A0A6B0R1H5_9CETA</name>
<gene>
    <name evidence="2" type="ORF">E5288_WYG005991</name>
</gene>
<feature type="compositionally biased region" description="Basic and acidic residues" evidence="1">
    <location>
        <begin position="92"/>
        <end position="102"/>
    </location>
</feature>
<sequence>MVFVEPSYAFKDLPPGAAASLQRHREGSHQLARDKADPWCSLGLKDRQHNDPEAQGNNSGWGQLTLPHLFFSTPERASRSSLLLQMVMKAPEPGEKGSEMPDKALPPGSRPRLQQDFFPRNRISVKLFHMSRLLPPRPCTHLLTFLGICQKPSVVPDPTDDQVNDSALMDFTKGWEVQLFLALIDSLSIFSAVSTPEERKIQTLYHRQSGRNNIASNWDQEKRIRDCRALCEKGSQRCWALVWNAVGGGANGKPG</sequence>
<dbReference type="Proteomes" id="UP000322234">
    <property type="component" value="Unassembled WGS sequence"/>
</dbReference>
<evidence type="ECO:0000256" key="1">
    <source>
        <dbReference type="SAM" id="MobiDB-lite"/>
    </source>
</evidence>
<dbReference type="AlphaFoldDB" id="A0A6B0R1H5"/>
<dbReference type="EMBL" id="VBQZ03000007">
    <property type="protein sequence ID" value="MXQ81403.1"/>
    <property type="molecule type" value="Genomic_DNA"/>
</dbReference>
<proteinExistence type="predicted"/>
<keyword evidence="3" id="KW-1185">Reference proteome</keyword>
<feature type="region of interest" description="Disordered" evidence="1">
    <location>
        <begin position="92"/>
        <end position="115"/>
    </location>
</feature>
<reference evidence="2" key="1">
    <citation type="submission" date="2019-10" db="EMBL/GenBank/DDBJ databases">
        <title>The sequence and de novo assembly of the wild yak genome.</title>
        <authorList>
            <person name="Liu Y."/>
        </authorList>
    </citation>
    <scope>NUCLEOTIDE SEQUENCE [LARGE SCALE GENOMIC DNA]</scope>
    <source>
        <strain evidence="2">WY2019</strain>
    </source>
</reference>
<protein>
    <submittedName>
        <fullName evidence="2">Uncharacterized protein</fullName>
    </submittedName>
</protein>
<comment type="caution">
    <text evidence="2">The sequence shown here is derived from an EMBL/GenBank/DDBJ whole genome shotgun (WGS) entry which is preliminary data.</text>
</comment>
<evidence type="ECO:0000313" key="2">
    <source>
        <dbReference type="EMBL" id="MXQ81403.1"/>
    </source>
</evidence>
<accession>A0A6B0R1H5</accession>